<feature type="transmembrane region" description="Helical" evidence="5">
    <location>
        <begin position="16"/>
        <end position="37"/>
    </location>
</feature>
<dbReference type="PROSITE" id="PS50262">
    <property type="entry name" value="G_PROTEIN_RECEP_F1_2"/>
    <property type="match status" value="1"/>
</dbReference>
<dbReference type="EMBL" id="CAJOBC010006234">
    <property type="protein sequence ID" value="CAF3891721.1"/>
    <property type="molecule type" value="Genomic_DNA"/>
</dbReference>
<feature type="domain" description="G-protein coupled receptors family 1 profile" evidence="6">
    <location>
        <begin position="1"/>
        <end position="128"/>
    </location>
</feature>
<feature type="transmembrane region" description="Helical" evidence="5">
    <location>
        <begin position="102"/>
        <end position="123"/>
    </location>
</feature>
<evidence type="ECO:0000256" key="4">
    <source>
        <dbReference type="ARBA" id="ARBA00023136"/>
    </source>
</evidence>
<dbReference type="OrthoDB" id="10005809at2759"/>
<dbReference type="Gene3D" id="1.20.1070.10">
    <property type="entry name" value="Rhodopsin 7-helix transmembrane proteins"/>
    <property type="match status" value="1"/>
</dbReference>
<dbReference type="EMBL" id="CAJNOQ010006234">
    <property type="protein sequence ID" value="CAF1128203.1"/>
    <property type="molecule type" value="Genomic_DNA"/>
</dbReference>
<dbReference type="InterPro" id="IPR017452">
    <property type="entry name" value="GPCR_Rhodpsn_7TM"/>
</dbReference>
<comment type="caution">
    <text evidence="7">The sequence shown here is derived from an EMBL/GenBank/DDBJ whole genome shotgun (WGS) entry which is preliminary data.</text>
</comment>
<evidence type="ECO:0000313" key="8">
    <source>
        <dbReference type="EMBL" id="CAF1163922.1"/>
    </source>
</evidence>
<keyword evidence="11" id="KW-1185">Reference proteome</keyword>
<comment type="subcellular location">
    <subcellularLocation>
        <location evidence="1">Membrane</location>
    </subcellularLocation>
</comment>
<name>A0A814R3X1_9BILA</name>
<keyword evidence="2 5" id="KW-0812">Transmembrane</keyword>
<sequence>MDQYCLIPYTDVTGEIYHIAILYIIPLVCIAVTYLWITVFIRQSSRVSLVIILAKQQQRNLRDLTIIKRIVILISVLVVLRFPTVIFMVYARIVGHLHPLTYGIVGLITSPCLIFIGLITIYITPQLQRNIFIFLRHHDSQVHVQPAPMHHLRVRGEGDHLKMPTTIHDGYGRNEQLQLPYDHKLASCEVRSGQRSPIKLELHQQVIGEMISYSQ</sequence>
<reference evidence="7" key="1">
    <citation type="submission" date="2021-02" db="EMBL/GenBank/DDBJ databases">
        <authorList>
            <person name="Nowell W R."/>
        </authorList>
    </citation>
    <scope>NUCLEOTIDE SEQUENCE</scope>
</reference>
<evidence type="ECO:0000256" key="5">
    <source>
        <dbReference type="SAM" id="Phobius"/>
    </source>
</evidence>
<dbReference type="CDD" id="cd00637">
    <property type="entry name" value="7tm_classA_rhodopsin-like"/>
    <property type="match status" value="1"/>
</dbReference>
<evidence type="ECO:0000313" key="11">
    <source>
        <dbReference type="Proteomes" id="UP000663829"/>
    </source>
</evidence>
<dbReference type="Proteomes" id="UP000681722">
    <property type="component" value="Unassembled WGS sequence"/>
</dbReference>
<keyword evidence="3 5" id="KW-1133">Transmembrane helix</keyword>
<protein>
    <recommendedName>
        <fullName evidence="6">G-protein coupled receptors family 1 profile domain-containing protein</fullName>
    </recommendedName>
</protein>
<evidence type="ECO:0000256" key="2">
    <source>
        <dbReference type="ARBA" id="ARBA00022692"/>
    </source>
</evidence>
<dbReference type="EMBL" id="CAJNOK010012459">
    <property type="protein sequence ID" value="CAF1163922.1"/>
    <property type="molecule type" value="Genomic_DNA"/>
</dbReference>
<dbReference type="GO" id="GO:0016020">
    <property type="term" value="C:membrane"/>
    <property type="evidence" value="ECO:0007669"/>
    <property type="project" value="UniProtKB-SubCell"/>
</dbReference>
<gene>
    <name evidence="7" type="ORF">GPM918_LOCUS20047</name>
    <name evidence="8" type="ORF">OVA965_LOCUS22231</name>
    <name evidence="9" type="ORF">SRO942_LOCUS20044</name>
    <name evidence="10" type="ORF">TMI583_LOCUS22947</name>
</gene>
<keyword evidence="4 5" id="KW-0472">Membrane</keyword>
<organism evidence="7 11">
    <name type="scientific">Didymodactylos carnosus</name>
    <dbReference type="NCBI Taxonomy" id="1234261"/>
    <lineage>
        <taxon>Eukaryota</taxon>
        <taxon>Metazoa</taxon>
        <taxon>Spiralia</taxon>
        <taxon>Gnathifera</taxon>
        <taxon>Rotifera</taxon>
        <taxon>Eurotatoria</taxon>
        <taxon>Bdelloidea</taxon>
        <taxon>Philodinida</taxon>
        <taxon>Philodinidae</taxon>
        <taxon>Didymodactylos</taxon>
    </lineage>
</organism>
<evidence type="ECO:0000256" key="1">
    <source>
        <dbReference type="ARBA" id="ARBA00004370"/>
    </source>
</evidence>
<evidence type="ECO:0000313" key="7">
    <source>
        <dbReference type="EMBL" id="CAF1128203.1"/>
    </source>
</evidence>
<dbReference type="AlphaFoldDB" id="A0A814R3X1"/>
<evidence type="ECO:0000259" key="6">
    <source>
        <dbReference type="PROSITE" id="PS50262"/>
    </source>
</evidence>
<proteinExistence type="predicted"/>
<feature type="transmembrane region" description="Helical" evidence="5">
    <location>
        <begin position="70"/>
        <end position="90"/>
    </location>
</feature>
<evidence type="ECO:0000313" key="10">
    <source>
        <dbReference type="EMBL" id="CAF3975590.1"/>
    </source>
</evidence>
<evidence type="ECO:0000313" key="9">
    <source>
        <dbReference type="EMBL" id="CAF3891721.1"/>
    </source>
</evidence>
<evidence type="ECO:0000256" key="3">
    <source>
        <dbReference type="ARBA" id="ARBA00022989"/>
    </source>
</evidence>
<accession>A0A814R3X1</accession>
<dbReference type="EMBL" id="CAJOBA010033984">
    <property type="protein sequence ID" value="CAF3975590.1"/>
    <property type="molecule type" value="Genomic_DNA"/>
</dbReference>
<dbReference type="Proteomes" id="UP000682733">
    <property type="component" value="Unassembled WGS sequence"/>
</dbReference>
<dbReference type="Proteomes" id="UP000677228">
    <property type="component" value="Unassembled WGS sequence"/>
</dbReference>
<dbReference type="Proteomes" id="UP000663829">
    <property type="component" value="Unassembled WGS sequence"/>
</dbReference>